<keyword evidence="4" id="KW-1185">Reference proteome</keyword>
<evidence type="ECO:0000313" key="3">
    <source>
        <dbReference type="EMBL" id="MFC1410521.1"/>
    </source>
</evidence>
<reference evidence="3 4" key="1">
    <citation type="submission" date="2024-09" db="EMBL/GenBank/DDBJ databases">
        <authorList>
            <person name="Lee S.D."/>
        </authorList>
    </citation>
    <scope>NUCLEOTIDE SEQUENCE [LARGE SCALE GENOMIC DNA]</scope>
    <source>
        <strain evidence="3 4">N1-1</strain>
    </source>
</reference>
<feature type="region of interest" description="Disordered" evidence="1">
    <location>
        <begin position="32"/>
        <end position="52"/>
    </location>
</feature>
<organism evidence="3 4">
    <name type="scientific">Streptacidiphilus alkalitolerans</name>
    <dbReference type="NCBI Taxonomy" id="3342712"/>
    <lineage>
        <taxon>Bacteria</taxon>
        <taxon>Bacillati</taxon>
        <taxon>Actinomycetota</taxon>
        <taxon>Actinomycetes</taxon>
        <taxon>Kitasatosporales</taxon>
        <taxon>Streptomycetaceae</taxon>
        <taxon>Streptacidiphilus</taxon>
    </lineage>
</organism>
<keyword evidence="2" id="KW-0472">Membrane</keyword>
<evidence type="ECO:0000256" key="1">
    <source>
        <dbReference type="SAM" id="MobiDB-lite"/>
    </source>
</evidence>
<evidence type="ECO:0000256" key="2">
    <source>
        <dbReference type="SAM" id="Phobius"/>
    </source>
</evidence>
<proteinExistence type="predicted"/>
<dbReference type="Proteomes" id="UP001592582">
    <property type="component" value="Unassembled WGS sequence"/>
</dbReference>
<keyword evidence="2" id="KW-0812">Transmembrane</keyword>
<dbReference type="EMBL" id="JBHEZX010000005">
    <property type="protein sequence ID" value="MFC1410521.1"/>
    <property type="molecule type" value="Genomic_DNA"/>
</dbReference>
<protein>
    <submittedName>
        <fullName evidence="3">Uncharacterized protein</fullName>
    </submittedName>
</protein>
<name>A0ABV6V9X3_9ACTN</name>
<dbReference type="RefSeq" id="WP_380508308.1">
    <property type="nucleotide sequence ID" value="NZ_JBHEZX010000005.1"/>
</dbReference>
<accession>A0ABV6V9X3</accession>
<sequence>MGADTVALVVVAVCGAVTGVFSFLQSRGASTTATEVQRHVTPPAPGPAPELTISPALHTEYTERLAEGERRESRLVELLRLAMRIIRRQNRRLLQAGLDPEPIPDELIPHSIG</sequence>
<gene>
    <name evidence="3" type="ORF">ACEZDG_14735</name>
</gene>
<keyword evidence="2" id="KW-1133">Transmembrane helix</keyword>
<evidence type="ECO:0000313" key="4">
    <source>
        <dbReference type="Proteomes" id="UP001592582"/>
    </source>
</evidence>
<comment type="caution">
    <text evidence="3">The sequence shown here is derived from an EMBL/GenBank/DDBJ whole genome shotgun (WGS) entry which is preliminary data.</text>
</comment>
<feature type="transmembrane region" description="Helical" evidence="2">
    <location>
        <begin position="6"/>
        <end position="24"/>
    </location>
</feature>